<evidence type="ECO:0000313" key="4">
    <source>
        <dbReference type="EMBL" id="PAB51944.1"/>
    </source>
</evidence>
<evidence type="ECO:0000259" key="3">
    <source>
        <dbReference type="PROSITE" id="PS01031"/>
    </source>
</evidence>
<dbReference type="Pfam" id="PF00011">
    <property type="entry name" value="HSP20"/>
    <property type="match status" value="1"/>
</dbReference>
<evidence type="ECO:0000256" key="2">
    <source>
        <dbReference type="RuleBase" id="RU003616"/>
    </source>
</evidence>
<dbReference type="InterPro" id="IPR002068">
    <property type="entry name" value="A-crystallin/Hsp20_dom"/>
</dbReference>
<dbReference type="EMBL" id="NIBD01000003">
    <property type="protein sequence ID" value="PAB57202.1"/>
    <property type="molecule type" value="Genomic_DNA"/>
</dbReference>
<evidence type="ECO:0000313" key="7">
    <source>
        <dbReference type="Proteomes" id="UP000216448"/>
    </source>
</evidence>
<feature type="domain" description="SHSP" evidence="3">
    <location>
        <begin position="37"/>
        <end position="149"/>
    </location>
</feature>
<proteinExistence type="inferred from homology"/>
<protein>
    <submittedName>
        <fullName evidence="5">Heat-shock protein Hsp20</fullName>
    </submittedName>
</protein>
<dbReference type="CDD" id="cd06471">
    <property type="entry name" value="ACD_LpsHSP_like"/>
    <property type="match status" value="1"/>
</dbReference>
<dbReference type="PROSITE" id="PS01031">
    <property type="entry name" value="SHSP"/>
    <property type="match status" value="1"/>
</dbReference>
<evidence type="ECO:0000313" key="5">
    <source>
        <dbReference type="EMBL" id="PAB57202.1"/>
    </source>
</evidence>
<dbReference type="InterPro" id="IPR008978">
    <property type="entry name" value="HSP20-like_chaperone"/>
</dbReference>
<comment type="caution">
    <text evidence="5">The sequence shown here is derived from an EMBL/GenBank/DDBJ whole genome shotgun (WGS) entry which is preliminary data.</text>
</comment>
<dbReference type="EMBL" id="NIBB01000093">
    <property type="protein sequence ID" value="PAB51944.1"/>
    <property type="molecule type" value="Genomic_DNA"/>
</dbReference>
<accession>A0A1Z1NAK3</accession>
<dbReference type="Proteomes" id="UP000216008">
    <property type="component" value="Unassembled WGS sequence"/>
</dbReference>
<organism evidence="5 6">
    <name type="scientific">Lactobacillus johnsonii</name>
    <dbReference type="NCBI Taxonomy" id="33959"/>
    <lineage>
        <taxon>Bacteria</taxon>
        <taxon>Bacillati</taxon>
        <taxon>Bacillota</taxon>
        <taxon>Bacilli</taxon>
        <taxon>Lactobacillales</taxon>
        <taxon>Lactobacillaceae</taxon>
        <taxon>Lactobacillus</taxon>
    </lineage>
</organism>
<dbReference type="Gene3D" id="2.60.40.790">
    <property type="match status" value="1"/>
</dbReference>
<evidence type="ECO:0000256" key="1">
    <source>
        <dbReference type="PROSITE-ProRule" id="PRU00285"/>
    </source>
</evidence>
<evidence type="ECO:0000313" key="6">
    <source>
        <dbReference type="Proteomes" id="UP000216008"/>
    </source>
</evidence>
<gene>
    <name evidence="4" type="ORF">A3P64_09330</name>
    <name evidence="5" type="ORF">A3Q24_00790</name>
</gene>
<name>A0A1Z1NAK3_LACJH</name>
<dbReference type="AlphaFoldDB" id="A0A1Z1NAK3"/>
<dbReference type="PANTHER" id="PTHR11527">
    <property type="entry name" value="HEAT-SHOCK PROTEIN 20 FAMILY MEMBER"/>
    <property type="match status" value="1"/>
</dbReference>
<reference evidence="6 7" key="1">
    <citation type="submission" date="2017-05" db="EMBL/GenBank/DDBJ databases">
        <title>Lactobacillus johnsonii from commercial turkeys.</title>
        <authorList>
            <person name="Johnson T.J."/>
            <person name="Youmans B."/>
        </authorList>
    </citation>
    <scope>NUCLEOTIDE SEQUENCE [LARGE SCALE GENOMIC DNA]</scope>
    <source>
        <strain evidence="5 6">UMNLJ114</strain>
        <strain evidence="4 7">UMNLJ54</strain>
    </source>
</reference>
<dbReference type="SUPFAM" id="SSF49764">
    <property type="entry name" value="HSP20-like chaperones"/>
    <property type="match status" value="1"/>
</dbReference>
<dbReference type="InterPro" id="IPR031107">
    <property type="entry name" value="Small_HSP"/>
</dbReference>
<dbReference type="Proteomes" id="UP000216448">
    <property type="component" value="Unassembled WGS sequence"/>
</dbReference>
<sequence>MEGSFIMANEMMKNRNNDNMMDQLSDWFSFPKDFFDDSSIKNIMQSDVAETDKDYIVKVDMPGMDKKDIKVSYKDGVLNVSGSRDSFDNLDNNNGNVLHRERSVGHIQRSYRIPDVDSKDISAKDVNGVLTITLPKLTEEDKENSINIE</sequence>
<comment type="similarity">
    <text evidence="1 2">Belongs to the small heat shock protein (HSP20) family.</text>
</comment>